<evidence type="ECO:0000313" key="4">
    <source>
        <dbReference type="Proteomes" id="UP001576774"/>
    </source>
</evidence>
<keyword evidence="2" id="KW-0472">Membrane</keyword>
<keyword evidence="4" id="KW-1185">Reference proteome</keyword>
<dbReference type="EMBL" id="JBHFNQ010000064">
    <property type="protein sequence ID" value="MFB2876899.1"/>
    <property type="molecule type" value="Genomic_DNA"/>
</dbReference>
<dbReference type="Proteomes" id="UP001576774">
    <property type="component" value="Unassembled WGS sequence"/>
</dbReference>
<keyword evidence="2" id="KW-0812">Transmembrane</keyword>
<feature type="transmembrane region" description="Helical" evidence="2">
    <location>
        <begin position="82"/>
        <end position="100"/>
    </location>
</feature>
<evidence type="ECO:0000256" key="2">
    <source>
        <dbReference type="SAM" id="Phobius"/>
    </source>
</evidence>
<proteinExistence type="predicted"/>
<feature type="region of interest" description="Disordered" evidence="1">
    <location>
        <begin position="1"/>
        <end position="75"/>
    </location>
</feature>
<reference evidence="3 4" key="1">
    <citation type="submission" date="2024-09" db="EMBL/GenBank/DDBJ databases">
        <title>Floridaenema gen nov. (Aerosakkonemataceae, Aerosakkonematales ord. nov., Cyanobacteria) from benthic tropical and subtropical fresh waters, with the description of four new species.</title>
        <authorList>
            <person name="Moretto J.A."/>
            <person name="Berthold D.E."/>
            <person name="Lefler F.W."/>
            <person name="Huang I.-S."/>
            <person name="Laughinghouse H. IV."/>
        </authorList>
    </citation>
    <scope>NUCLEOTIDE SEQUENCE [LARGE SCALE GENOMIC DNA]</scope>
    <source>
        <strain evidence="3 4">BLCC-F46</strain>
    </source>
</reference>
<comment type="caution">
    <text evidence="3">The sequence shown here is derived from an EMBL/GenBank/DDBJ whole genome shotgun (WGS) entry which is preliminary data.</text>
</comment>
<gene>
    <name evidence="3" type="ORF">ACE1CC_08385</name>
</gene>
<sequence length="128" mass="14110">MARRTRHIKESWETWDDSSNSGFISSGSSSSYSRSSDSNINDDSTPYESGYYVSDSSDSNYSDDSSYSSSSSSINVGDKKTALVYILMVVGIGSLLVSMGNMNRHNNTTNIHIDEINGDGNKIEFYQK</sequence>
<feature type="compositionally biased region" description="Low complexity" evidence="1">
    <location>
        <begin position="17"/>
        <end position="73"/>
    </location>
</feature>
<dbReference type="RefSeq" id="WP_413270017.1">
    <property type="nucleotide sequence ID" value="NZ_JBHFNQ010000064.1"/>
</dbReference>
<name>A0ABV4X2A9_9CYAN</name>
<accession>A0ABV4X2A9</accession>
<evidence type="ECO:0000256" key="1">
    <source>
        <dbReference type="SAM" id="MobiDB-lite"/>
    </source>
</evidence>
<keyword evidence="2" id="KW-1133">Transmembrane helix</keyword>
<evidence type="ECO:0000313" key="3">
    <source>
        <dbReference type="EMBL" id="MFB2876899.1"/>
    </source>
</evidence>
<protein>
    <submittedName>
        <fullName evidence="3">Uncharacterized protein</fullName>
    </submittedName>
</protein>
<organism evidence="3 4">
    <name type="scientific">Floridaenema aerugineum BLCC-F46</name>
    <dbReference type="NCBI Taxonomy" id="3153654"/>
    <lineage>
        <taxon>Bacteria</taxon>
        <taxon>Bacillati</taxon>
        <taxon>Cyanobacteriota</taxon>
        <taxon>Cyanophyceae</taxon>
        <taxon>Oscillatoriophycideae</taxon>
        <taxon>Aerosakkonematales</taxon>
        <taxon>Aerosakkonemataceae</taxon>
        <taxon>Floridanema</taxon>
        <taxon>Floridanema aerugineum</taxon>
    </lineage>
</organism>